<gene>
    <name evidence="2" type="ORF">ROHU_020671</name>
</gene>
<evidence type="ECO:0000256" key="1">
    <source>
        <dbReference type="SAM" id="MobiDB-lite"/>
    </source>
</evidence>
<feature type="region of interest" description="Disordered" evidence="1">
    <location>
        <begin position="1"/>
        <end position="32"/>
    </location>
</feature>
<dbReference type="Proteomes" id="UP000290572">
    <property type="component" value="Unassembled WGS sequence"/>
</dbReference>
<dbReference type="EMBL" id="QBIY01012234">
    <property type="protein sequence ID" value="RXN26531.1"/>
    <property type="molecule type" value="Genomic_DNA"/>
</dbReference>
<proteinExistence type="predicted"/>
<sequence length="85" mass="9089">MQPDTCAAGSARHMSSKKGRDQQEYRTGGGYCDPKRNGITRAASLFRPSGSLWVGLQCATPTRLLSPALGPFICHASLTVNPSPR</sequence>
<protein>
    <submittedName>
        <fullName evidence="2">Uncharacterized protein</fullName>
    </submittedName>
</protein>
<evidence type="ECO:0000313" key="2">
    <source>
        <dbReference type="EMBL" id="RXN26531.1"/>
    </source>
</evidence>
<organism evidence="2 3">
    <name type="scientific">Labeo rohita</name>
    <name type="common">Indian major carp</name>
    <name type="synonym">Cyprinus rohita</name>
    <dbReference type="NCBI Taxonomy" id="84645"/>
    <lineage>
        <taxon>Eukaryota</taxon>
        <taxon>Metazoa</taxon>
        <taxon>Chordata</taxon>
        <taxon>Craniata</taxon>
        <taxon>Vertebrata</taxon>
        <taxon>Euteleostomi</taxon>
        <taxon>Actinopterygii</taxon>
        <taxon>Neopterygii</taxon>
        <taxon>Teleostei</taxon>
        <taxon>Ostariophysi</taxon>
        <taxon>Cypriniformes</taxon>
        <taxon>Cyprinidae</taxon>
        <taxon>Labeoninae</taxon>
        <taxon>Labeonini</taxon>
        <taxon>Labeo</taxon>
    </lineage>
</organism>
<evidence type="ECO:0000313" key="3">
    <source>
        <dbReference type="Proteomes" id="UP000290572"/>
    </source>
</evidence>
<reference evidence="2 3" key="1">
    <citation type="submission" date="2018-03" db="EMBL/GenBank/DDBJ databases">
        <title>Draft genome sequence of Rohu Carp (Labeo rohita).</title>
        <authorList>
            <person name="Das P."/>
            <person name="Kushwaha B."/>
            <person name="Joshi C.G."/>
            <person name="Kumar D."/>
            <person name="Nagpure N.S."/>
            <person name="Sahoo L."/>
            <person name="Das S.P."/>
            <person name="Bit A."/>
            <person name="Patnaik S."/>
            <person name="Meher P.K."/>
            <person name="Jayasankar P."/>
            <person name="Koringa P.G."/>
            <person name="Patel N.V."/>
            <person name="Hinsu A.T."/>
            <person name="Kumar R."/>
            <person name="Pandey M."/>
            <person name="Agarwal S."/>
            <person name="Srivastava S."/>
            <person name="Singh M."/>
            <person name="Iquebal M.A."/>
            <person name="Jaiswal S."/>
            <person name="Angadi U.B."/>
            <person name="Kumar N."/>
            <person name="Raza M."/>
            <person name="Shah T.M."/>
            <person name="Rai A."/>
            <person name="Jena J.K."/>
        </authorList>
    </citation>
    <scope>NUCLEOTIDE SEQUENCE [LARGE SCALE GENOMIC DNA]</scope>
    <source>
        <strain evidence="2">DASCIFA01</strain>
        <tissue evidence="2">Testis</tissue>
    </source>
</reference>
<accession>A0A498N186</accession>
<name>A0A498N186_LABRO</name>
<comment type="caution">
    <text evidence="2">The sequence shown here is derived from an EMBL/GenBank/DDBJ whole genome shotgun (WGS) entry which is preliminary data.</text>
</comment>
<dbReference type="AlphaFoldDB" id="A0A498N186"/>
<keyword evidence="3" id="KW-1185">Reference proteome</keyword>